<feature type="transmembrane region" description="Helical" evidence="7">
    <location>
        <begin position="119"/>
        <end position="138"/>
    </location>
</feature>
<dbReference type="InterPro" id="IPR051633">
    <property type="entry name" value="AceTr"/>
</dbReference>
<evidence type="ECO:0000256" key="4">
    <source>
        <dbReference type="ARBA" id="ARBA00022989"/>
    </source>
</evidence>
<evidence type="ECO:0000256" key="3">
    <source>
        <dbReference type="ARBA" id="ARBA00022692"/>
    </source>
</evidence>
<dbReference type="PANTHER" id="PTHR31123:SF4">
    <property type="entry name" value="PROTEIN ALCS"/>
    <property type="match status" value="1"/>
</dbReference>
<evidence type="ECO:0000256" key="1">
    <source>
        <dbReference type="ARBA" id="ARBA00004141"/>
    </source>
</evidence>
<evidence type="ECO:0000313" key="8">
    <source>
        <dbReference type="EMBL" id="KAF2242862.1"/>
    </source>
</evidence>
<feature type="transmembrane region" description="Helical" evidence="7">
    <location>
        <begin position="214"/>
        <end position="235"/>
    </location>
</feature>
<evidence type="ECO:0000256" key="7">
    <source>
        <dbReference type="SAM" id="Phobius"/>
    </source>
</evidence>
<name>A0A6A6HYT1_9PLEO</name>
<keyword evidence="5 7" id="KW-0472">Membrane</keyword>
<reference evidence="8" key="1">
    <citation type="journal article" date="2020" name="Stud. Mycol.">
        <title>101 Dothideomycetes genomes: a test case for predicting lifestyles and emergence of pathogens.</title>
        <authorList>
            <person name="Haridas S."/>
            <person name="Albert R."/>
            <person name="Binder M."/>
            <person name="Bloem J."/>
            <person name="Labutti K."/>
            <person name="Salamov A."/>
            <person name="Andreopoulos B."/>
            <person name="Baker S."/>
            <person name="Barry K."/>
            <person name="Bills G."/>
            <person name="Bluhm B."/>
            <person name="Cannon C."/>
            <person name="Castanera R."/>
            <person name="Culley D."/>
            <person name="Daum C."/>
            <person name="Ezra D."/>
            <person name="Gonzalez J."/>
            <person name="Henrissat B."/>
            <person name="Kuo A."/>
            <person name="Liang C."/>
            <person name="Lipzen A."/>
            <person name="Lutzoni F."/>
            <person name="Magnuson J."/>
            <person name="Mondo S."/>
            <person name="Nolan M."/>
            <person name="Ohm R."/>
            <person name="Pangilinan J."/>
            <person name="Park H.-J."/>
            <person name="Ramirez L."/>
            <person name="Alfaro M."/>
            <person name="Sun H."/>
            <person name="Tritt A."/>
            <person name="Yoshinaga Y."/>
            <person name="Zwiers L.-H."/>
            <person name="Turgeon B."/>
            <person name="Goodwin S."/>
            <person name="Spatafora J."/>
            <person name="Crous P."/>
            <person name="Grigoriev I."/>
        </authorList>
    </citation>
    <scope>NUCLEOTIDE SEQUENCE</scope>
    <source>
        <strain evidence="8">CBS 122368</strain>
    </source>
</reference>
<feature type="transmembrane region" description="Helical" evidence="7">
    <location>
        <begin position="88"/>
        <end position="107"/>
    </location>
</feature>
<dbReference type="Pfam" id="PF01184">
    <property type="entry name" value="Gpr1_Fun34_YaaH"/>
    <property type="match status" value="1"/>
</dbReference>
<feature type="transmembrane region" description="Helical" evidence="7">
    <location>
        <begin position="145"/>
        <end position="166"/>
    </location>
</feature>
<dbReference type="GeneID" id="54587319"/>
<dbReference type="Proteomes" id="UP000800094">
    <property type="component" value="Unassembled WGS sequence"/>
</dbReference>
<keyword evidence="3 7" id="KW-0812">Transmembrane</keyword>
<dbReference type="EMBL" id="ML987206">
    <property type="protein sequence ID" value="KAF2242862.1"/>
    <property type="molecule type" value="Genomic_DNA"/>
</dbReference>
<keyword evidence="4 7" id="KW-1133">Transmembrane helix</keyword>
<dbReference type="AlphaFoldDB" id="A0A6A6HYT1"/>
<dbReference type="RefSeq" id="XP_033677866.1">
    <property type="nucleotide sequence ID" value="XM_033833989.1"/>
</dbReference>
<sequence>MAHQVTQNNENLTAPTPHTGDAPLEKDFSQNGYHTHLDAGHDSDAALRKIRTAGSISISPELFEKLYLSPQNRVHGDLRKTVGNPTPLALIGFLLSLTPLSMDLMGWRGAGGNGAAGTATYFFFGGLLMILGALGEWIIGNTFPFVVFGSFGAFWLGFAGTLQPFYNAYGAYSTTDNPADGLNTVGFRSSFAFFFIAMAVMCFVYLICSLRTNFCFFMIFFTLVIAFGLLAGAYYALNTGNTALATRLQTAGGAFAFSTCIFGWWIFIAIMLASLDFPFSVPVGDLSGFIKGASEREKTV</sequence>
<evidence type="ECO:0000256" key="6">
    <source>
        <dbReference type="SAM" id="MobiDB-lite"/>
    </source>
</evidence>
<dbReference type="PANTHER" id="PTHR31123">
    <property type="entry name" value="ACCUMULATION OF DYADS PROTEIN 2-RELATED"/>
    <property type="match status" value="1"/>
</dbReference>
<comment type="subcellular location">
    <subcellularLocation>
        <location evidence="1">Membrane</location>
        <topology evidence="1">Multi-pass membrane protein</topology>
    </subcellularLocation>
</comment>
<dbReference type="InterPro" id="IPR000791">
    <property type="entry name" value="Gpr1/Fun34/SatP-like"/>
</dbReference>
<dbReference type="GO" id="GO:0005886">
    <property type="term" value="C:plasma membrane"/>
    <property type="evidence" value="ECO:0007669"/>
    <property type="project" value="TreeGrafter"/>
</dbReference>
<evidence type="ECO:0000256" key="2">
    <source>
        <dbReference type="ARBA" id="ARBA00005587"/>
    </source>
</evidence>
<gene>
    <name evidence="8" type="ORF">BU26DRAFT_570297</name>
</gene>
<evidence type="ECO:0000256" key="5">
    <source>
        <dbReference type="ARBA" id="ARBA00023136"/>
    </source>
</evidence>
<feature type="region of interest" description="Disordered" evidence="6">
    <location>
        <begin position="1"/>
        <end position="35"/>
    </location>
</feature>
<dbReference type="GO" id="GO:0015123">
    <property type="term" value="F:acetate transmembrane transporter activity"/>
    <property type="evidence" value="ECO:0007669"/>
    <property type="project" value="TreeGrafter"/>
</dbReference>
<comment type="similarity">
    <text evidence="2">Belongs to the acetate uptake transporter (AceTr) (TC 2.A.96) family.</text>
</comment>
<feature type="transmembrane region" description="Helical" evidence="7">
    <location>
        <begin position="186"/>
        <end position="207"/>
    </location>
</feature>
<organism evidence="8 9">
    <name type="scientific">Trematosphaeria pertusa</name>
    <dbReference type="NCBI Taxonomy" id="390896"/>
    <lineage>
        <taxon>Eukaryota</taxon>
        <taxon>Fungi</taxon>
        <taxon>Dikarya</taxon>
        <taxon>Ascomycota</taxon>
        <taxon>Pezizomycotina</taxon>
        <taxon>Dothideomycetes</taxon>
        <taxon>Pleosporomycetidae</taxon>
        <taxon>Pleosporales</taxon>
        <taxon>Massarineae</taxon>
        <taxon>Trematosphaeriaceae</taxon>
        <taxon>Trematosphaeria</taxon>
    </lineage>
</organism>
<accession>A0A6A6HYT1</accession>
<protein>
    <submittedName>
        <fullName evidence="8">GPR1/FUN34/YaaH-class plasma membrane protein</fullName>
    </submittedName>
</protein>
<dbReference type="OrthoDB" id="3648309at2759"/>
<keyword evidence="9" id="KW-1185">Reference proteome</keyword>
<feature type="compositionally biased region" description="Polar residues" evidence="6">
    <location>
        <begin position="1"/>
        <end position="16"/>
    </location>
</feature>
<proteinExistence type="inferred from homology"/>
<evidence type="ECO:0000313" key="9">
    <source>
        <dbReference type="Proteomes" id="UP000800094"/>
    </source>
</evidence>
<feature type="transmembrane region" description="Helical" evidence="7">
    <location>
        <begin position="255"/>
        <end position="275"/>
    </location>
</feature>